<keyword evidence="2" id="KW-0472">Membrane</keyword>
<keyword evidence="3" id="KW-0998">Cell outer membrane</keyword>
<protein>
    <recommendedName>
        <fullName evidence="5">Outer membrane protein beta-barrel domain-containing protein</fullName>
    </recommendedName>
</protein>
<evidence type="ECO:0000313" key="6">
    <source>
        <dbReference type="EMBL" id="RVU01030.1"/>
    </source>
</evidence>
<organism evidence="6 7">
    <name type="scientific">Mucilaginibacter limnophilus</name>
    <dbReference type="NCBI Taxonomy" id="1932778"/>
    <lineage>
        <taxon>Bacteria</taxon>
        <taxon>Pseudomonadati</taxon>
        <taxon>Bacteroidota</taxon>
        <taxon>Sphingobacteriia</taxon>
        <taxon>Sphingobacteriales</taxon>
        <taxon>Sphingobacteriaceae</taxon>
        <taxon>Mucilaginibacter</taxon>
    </lineage>
</organism>
<dbReference type="InterPro" id="IPR036942">
    <property type="entry name" value="Beta-barrel_TonB_sf"/>
</dbReference>
<proteinExistence type="predicted"/>
<evidence type="ECO:0000259" key="5">
    <source>
        <dbReference type="Pfam" id="PF14905"/>
    </source>
</evidence>
<gene>
    <name evidence="6" type="ORF">EOD41_10440</name>
</gene>
<evidence type="ECO:0000256" key="2">
    <source>
        <dbReference type="ARBA" id="ARBA00023136"/>
    </source>
</evidence>
<dbReference type="Proteomes" id="UP000282759">
    <property type="component" value="Unassembled WGS sequence"/>
</dbReference>
<dbReference type="Gene3D" id="2.60.40.10">
    <property type="entry name" value="Immunoglobulins"/>
    <property type="match status" value="1"/>
</dbReference>
<feature type="domain" description="Outer membrane protein beta-barrel" evidence="5">
    <location>
        <begin position="387"/>
        <end position="782"/>
    </location>
</feature>
<evidence type="ECO:0000256" key="3">
    <source>
        <dbReference type="ARBA" id="ARBA00023237"/>
    </source>
</evidence>
<evidence type="ECO:0000256" key="4">
    <source>
        <dbReference type="SAM" id="SignalP"/>
    </source>
</evidence>
<dbReference type="PANTHER" id="PTHR40980">
    <property type="entry name" value="PLUG DOMAIN-CONTAINING PROTEIN"/>
    <property type="match status" value="1"/>
</dbReference>
<dbReference type="InterPro" id="IPR013783">
    <property type="entry name" value="Ig-like_fold"/>
</dbReference>
<comment type="caution">
    <text evidence="6">The sequence shown here is derived from an EMBL/GenBank/DDBJ whole genome shotgun (WGS) entry which is preliminary data.</text>
</comment>
<feature type="signal peptide" evidence="4">
    <location>
        <begin position="1"/>
        <end position="24"/>
    </location>
</feature>
<evidence type="ECO:0000256" key="1">
    <source>
        <dbReference type="ARBA" id="ARBA00004442"/>
    </source>
</evidence>
<keyword evidence="7" id="KW-1185">Reference proteome</keyword>
<dbReference type="Pfam" id="PF13620">
    <property type="entry name" value="CarboxypepD_reg"/>
    <property type="match status" value="1"/>
</dbReference>
<accession>A0A437MTW6</accession>
<dbReference type="Gene3D" id="2.40.170.20">
    <property type="entry name" value="TonB-dependent receptor, beta-barrel domain"/>
    <property type="match status" value="1"/>
</dbReference>
<dbReference type="SUPFAM" id="SSF49478">
    <property type="entry name" value="Cna protein B-type domain"/>
    <property type="match status" value="1"/>
</dbReference>
<dbReference type="AlphaFoldDB" id="A0A437MTW6"/>
<evidence type="ECO:0000313" key="7">
    <source>
        <dbReference type="Proteomes" id="UP000282759"/>
    </source>
</evidence>
<dbReference type="OrthoDB" id="606851at2"/>
<name>A0A437MTW6_9SPHI</name>
<reference evidence="6 7" key="1">
    <citation type="submission" date="2019-01" db="EMBL/GenBank/DDBJ databases">
        <authorList>
            <person name="Chen W.-M."/>
        </authorList>
    </citation>
    <scope>NUCLEOTIDE SEQUENCE [LARGE SCALE GENOMIC DNA]</scope>
    <source>
        <strain evidence="6 7">YBJ-36</strain>
    </source>
</reference>
<dbReference type="GO" id="GO:0009279">
    <property type="term" value="C:cell outer membrane"/>
    <property type="evidence" value="ECO:0007669"/>
    <property type="project" value="UniProtKB-SubCell"/>
</dbReference>
<dbReference type="EMBL" id="SACK01000003">
    <property type="protein sequence ID" value="RVU01030.1"/>
    <property type="molecule type" value="Genomic_DNA"/>
</dbReference>
<comment type="subcellular location">
    <subcellularLocation>
        <location evidence="1">Cell outer membrane</location>
    </subcellularLocation>
</comment>
<dbReference type="SUPFAM" id="SSF56935">
    <property type="entry name" value="Porins"/>
    <property type="match status" value="1"/>
</dbReference>
<dbReference type="RefSeq" id="WP_127704742.1">
    <property type="nucleotide sequence ID" value="NZ_SACK01000003.1"/>
</dbReference>
<dbReference type="Pfam" id="PF14905">
    <property type="entry name" value="OMP_b-brl_3"/>
    <property type="match status" value="1"/>
</dbReference>
<keyword evidence="4" id="KW-0732">Signal</keyword>
<dbReference type="InterPro" id="IPR041700">
    <property type="entry name" value="OMP_b-brl_3"/>
</dbReference>
<dbReference type="PANTHER" id="PTHR40980:SF4">
    <property type="entry name" value="TONB-DEPENDENT RECEPTOR-LIKE BETA-BARREL DOMAIN-CONTAINING PROTEIN"/>
    <property type="match status" value="1"/>
</dbReference>
<sequence>MTNFLKAACFLALQLLCVNVYSQALTGNRFDITITDDKSQSIPGATVKMLKDTITVKTTVSNGNGIAGFTDIPDGTYTFKISYTGFKVVITKPYIFPSTTKSDKVVLQAESTALQEVSVTGRIPFAQQKNGKTVLNVDASPTNTGLTVLEVLEKSPGVTVDRNGGITLQGKAGVLVMIDDKPTYLSGADLNNLLGSMNSAQVAQIELMPNPPAKYDAAGNAGIINIKTKKNKQQGFNGSVTTSAGYGVYPKNNNNLVLNYRTGKVNTFLNYNMTLVEYLTDIYALRKYYDADNNLTSMLDQPTYFSGVFINNTVKTGLDYYVTPKTTIGFVLGGTAVKRRGNNKATATWLSQAGEVDSVITTLNKSNSKFRNGSVNLSARHAISATQDIAVDVDWLHYTIESDQNFNNSLVADDGYVELSRGNIPTTINIRSAKADYSIKGKNDAVFQLGWKSSLNSTDNTASYENFTGGQWLTDYSKTNRFLYDENIQALYSTYERKFGKLSLQACLRYEHTGYNAHQLGNAMQKDSAFTRTYSNLFPSGYVTYQADSVNSFTLTAGRRIDRPAFQNLNPFYFIINKYTYQTGNPFILPQFSWNFEVSHQFKELLTTTVSYSNINNYFSQIFLADEAKGVLLYTQGNVGSAHNIGVSTSVNLSPFKWWTFMTQAVYNYKQLKGFNGNNFTTDINQLNVNSTSQFMFGRYTAELSGFYTTRARNDVQELLYPTGQVSVGLSAPILNKKGTLKFSARDLFYTNAMEGLTSFPNATEYFKLMRDSRVFTLSFTYRFGKSFKTGKRTSGSAADEMERVGNG</sequence>
<feature type="chain" id="PRO_5019469958" description="Outer membrane protein beta-barrel domain-containing protein" evidence="4">
    <location>
        <begin position="25"/>
        <end position="808"/>
    </location>
</feature>